<evidence type="ECO:0000256" key="7">
    <source>
        <dbReference type="ARBA" id="ARBA00049663"/>
    </source>
</evidence>
<evidence type="ECO:0000313" key="9">
    <source>
        <dbReference type="EMBL" id="TDQ79944.1"/>
    </source>
</evidence>
<feature type="transmembrane region" description="Helical" evidence="8">
    <location>
        <begin position="174"/>
        <end position="194"/>
    </location>
</feature>
<keyword evidence="5 8" id="KW-1133">Transmembrane helix</keyword>
<feature type="transmembrane region" description="Helical" evidence="8">
    <location>
        <begin position="136"/>
        <end position="154"/>
    </location>
</feature>
<keyword evidence="2" id="KW-0813">Transport</keyword>
<protein>
    <submittedName>
        <fullName evidence="9">Gnt-I system high-affinity gluconate transporter</fullName>
    </submittedName>
</protein>
<keyword evidence="4 8" id="KW-0812">Transmembrane</keyword>
<evidence type="ECO:0000256" key="5">
    <source>
        <dbReference type="ARBA" id="ARBA00022989"/>
    </source>
</evidence>
<dbReference type="Pfam" id="PF02447">
    <property type="entry name" value="GntP_permease"/>
    <property type="match status" value="1"/>
</dbReference>
<keyword evidence="6 8" id="KW-0472">Membrane</keyword>
<evidence type="ECO:0000313" key="10">
    <source>
        <dbReference type="Proteomes" id="UP000295292"/>
    </source>
</evidence>
<sequence>MVFLIVLLSLLLLIVSISYLKINAFLSFLIVSILTAIALGLPLSKIPITVEKGIAAIMGGLTLIIVLGAMLGKIIAESGAASNIATVMVRLFGEKYLPWGMAVTGFIVGIPLFYGVGFVLLVPLIFSIVYQYKLPAVYIGLPMLAALSVTHGFIPPHPSPVALVVLFDANMGLTLIYGLIVSIPAIIIGGPIFGKTLKNINSSSDSIFQPNAEQTAEAQFRKPGVLLSFLTALVPVFLLILFTILPYCIPASNTFLQELIVFLGAPAIVMLAVIFVATFTLGIKQGRSIVQVMSVYGDAVKDIAMILLIIAGSGVFKQVMEESGVSLLLAESLKSLAIHPLILAWTITAIIRGCVGSATVAALTAATVLLPLTQSTAVDANLMVLAIGAGSLMFSHVNDAGFWMFKEYFGLTVKDTLRSWSIMEAIVSIVGLAAVLLLSLIIA</sequence>
<dbReference type="OrthoDB" id="9787129at2"/>
<comment type="subcellular location">
    <subcellularLocation>
        <location evidence="1">Cell membrane</location>
        <topology evidence="1">Multi-pass membrane protein</topology>
    </subcellularLocation>
</comment>
<dbReference type="EMBL" id="SNYV01000011">
    <property type="protein sequence ID" value="TDQ79944.1"/>
    <property type="molecule type" value="Genomic_DNA"/>
</dbReference>
<evidence type="ECO:0000256" key="4">
    <source>
        <dbReference type="ARBA" id="ARBA00022692"/>
    </source>
</evidence>
<comment type="caution">
    <text evidence="9">The sequence shown here is derived from an EMBL/GenBank/DDBJ whole genome shotgun (WGS) entry which is preliminary data.</text>
</comment>
<feature type="transmembrane region" description="Helical" evidence="8">
    <location>
        <begin position="26"/>
        <end position="43"/>
    </location>
</feature>
<dbReference type="PANTHER" id="PTHR30354:SF22">
    <property type="entry name" value="HIGH-AFFINITY GLUCONATE TRANSPORTER"/>
    <property type="match status" value="1"/>
</dbReference>
<dbReference type="GO" id="GO:0015128">
    <property type="term" value="F:gluconate transmembrane transporter activity"/>
    <property type="evidence" value="ECO:0007669"/>
    <property type="project" value="InterPro"/>
</dbReference>
<feature type="transmembrane region" description="Helical" evidence="8">
    <location>
        <begin position="303"/>
        <end position="320"/>
    </location>
</feature>
<feature type="transmembrane region" description="Helical" evidence="8">
    <location>
        <begin position="340"/>
        <end position="370"/>
    </location>
</feature>
<feature type="transmembrane region" description="Helical" evidence="8">
    <location>
        <begin position="55"/>
        <end position="76"/>
    </location>
</feature>
<dbReference type="Proteomes" id="UP000295292">
    <property type="component" value="Unassembled WGS sequence"/>
</dbReference>
<accession>A0A4R6WIF2</accession>
<keyword evidence="10" id="KW-1185">Reference proteome</keyword>
<keyword evidence="3" id="KW-1003">Cell membrane</keyword>
<dbReference type="InterPro" id="IPR003474">
    <property type="entry name" value="Glcn_transporter"/>
</dbReference>
<feature type="transmembrane region" description="Helical" evidence="8">
    <location>
        <begin position="225"/>
        <end position="247"/>
    </location>
</feature>
<evidence type="ECO:0000256" key="1">
    <source>
        <dbReference type="ARBA" id="ARBA00004651"/>
    </source>
</evidence>
<evidence type="ECO:0000256" key="3">
    <source>
        <dbReference type="ARBA" id="ARBA00022475"/>
    </source>
</evidence>
<dbReference type="PIRSF" id="PIRSF002746">
    <property type="entry name" value="Gluconate_transporter"/>
    <property type="match status" value="1"/>
</dbReference>
<proteinExistence type="inferred from homology"/>
<gene>
    <name evidence="9" type="ORF">CLV99_1398</name>
</gene>
<dbReference type="RefSeq" id="WP_133583700.1">
    <property type="nucleotide sequence ID" value="NZ_SNYV01000011.1"/>
</dbReference>
<name>A0A4R6WIF2_9SPHI</name>
<evidence type="ECO:0000256" key="8">
    <source>
        <dbReference type="SAM" id="Phobius"/>
    </source>
</evidence>
<feature type="transmembrane region" description="Helical" evidence="8">
    <location>
        <begin position="96"/>
        <end position="129"/>
    </location>
</feature>
<comment type="similarity">
    <text evidence="7">Belongs to the GntP permease family.</text>
</comment>
<dbReference type="GO" id="GO:0005886">
    <property type="term" value="C:plasma membrane"/>
    <property type="evidence" value="ECO:0007669"/>
    <property type="project" value="UniProtKB-SubCell"/>
</dbReference>
<dbReference type="AlphaFoldDB" id="A0A4R6WIF2"/>
<evidence type="ECO:0000256" key="2">
    <source>
        <dbReference type="ARBA" id="ARBA00022448"/>
    </source>
</evidence>
<dbReference type="PANTHER" id="PTHR30354">
    <property type="entry name" value="GNT FAMILY GLUCONATE TRANSPORTER"/>
    <property type="match status" value="1"/>
</dbReference>
<feature type="transmembrane region" description="Helical" evidence="8">
    <location>
        <begin position="425"/>
        <end position="442"/>
    </location>
</feature>
<reference evidence="9 10" key="1">
    <citation type="submission" date="2019-03" db="EMBL/GenBank/DDBJ databases">
        <title>Genomic Encyclopedia of Archaeal and Bacterial Type Strains, Phase II (KMG-II): from individual species to whole genera.</title>
        <authorList>
            <person name="Goeker M."/>
        </authorList>
    </citation>
    <scope>NUCLEOTIDE SEQUENCE [LARGE SCALE GENOMIC DNA]</scope>
    <source>
        <strain evidence="9 10">DSM 28353</strain>
    </source>
</reference>
<dbReference type="NCBIfam" id="TIGR00791">
    <property type="entry name" value="gntP"/>
    <property type="match status" value="1"/>
</dbReference>
<feature type="transmembrane region" description="Helical" evidence="8">
    <location>
        <begin position="259"/>
        <end position="283"/>
    </location>
</feature>
<organism evidence="9 10">
    <name type="scientific">Sphingobacterium yanglingense</name>
    <dbReference type="NCBI Taxonomy" id="1437280"/>
    <lineage>
        <taxon>Bacteria</taxon>
        <taxon>Pseudomonadati</taxon>
        <taxon>Bacteroidota</taxon>
        <taxon>Sphingobacteriia</taxon>
        <taxon>Sphingobacteriales</taxon>
        <taxon>Sphingobacteriaceae</taxon>
        <taxon>Sphingobacterium</taxon>
    </lineage>
</organism>
<evidence type="ECO:0000256" key="6">
    <source>
        <dbReference type="ARBA" id="ARBA00023136"/>
    </source>
</evidence>
<feature type="transmembrane region" description="Helical" evidence="8">
    <location>
        <begin position="382"/>
        <end position="405"/>
    </location>
</feature>